<gene>
    <name evidence="1" type="ORF">BDM02DRAFT_3100124</name>
</gene>
<evidence type="ECO:0000313" key="1">
    <source>
        <dbReference type="EMBL" id="KAF9646274.1"/>
    </source>
</evidence>
<keyword evidence="2" id="KW-1185">Reference proteome</keyword>
<name>A0ACB6Z9T6_THEGA</name>
<accession>A0ACB6Z9T6</accession>
<evidence type="ECO:0000313" key="2">
    <source>
        <dbReference type="Proteomes" id="UP000886501"/>
    </source>
</evidence>
<sequence length="140" mass="15515">MAQSSALKSFDPFATHPFTNNNALERYPPPAMPSKYPRPIPLSVAQYTAGTPAHMQPPRQQSSTPNTIHSPEPRRPIPLASSQQSSNATHQRHPKPIFTPFHQDRSSPELEEILLRKKLTQALGPVALGLDVKHDVYPPS</sequence>
<protein>
    <submittedName>
        <fullName evidence="1">Uncharacterized protein</fullName>
    </submittedName>
</protein>
<reference evidence="1" key="2">
    <citation type="journal article" date="2020" name="Nat. Commun.">
        <title>Large-scale genome sequencing of mycorrhizal fungi provides insights into the early evolution of symbiotic traits.</title>
        <authorList>
            <person name="Miyauchi S."/>
            <person name="Kiss E."/>
            <person name="Kuo A."/>
            <person name="Drula E."/>
            <person name="Kohler A."/>
            <person name="Sanchez-Garcia M."/>
            <person name="Morin E."/>
            <person name="Andreopoulos B."/>
            <person name="Barry K.W."/>
            <person name="Bonito G."/>
            <person name="Buee M."/>
            <person name="Carver A."/>
            <person name="Chen C."/>
            <person name="Cichocki N."/>
            <person name="Clum A."/>
            <person name="Culley D."/>
            <person name="Crous P.W."/>
            <person name="Fauchery L."/>
            <person name="Girlanda M."/>
            <person name="Hayes R.D."/>
            <person name="Keri Z."/>
            <person name="LaButti K."/>
            <person name="Lipzen A."/>
            <person name="Lombard V."/>
            <person name="Magnuson J."/>
            <person name="Maillard F."/>
            <person name="Murat C."/>
            <person name="Nolan M."/>
            <person name="Ohm R.A."/>
            <person name="Pangilinan J."/>
            <person name="Pereira M.F."/>
            <person name="Perotto S."/>
            <person name="Peter M."/>
            <person name="Pfister S."/>
            <person name="Riley R."/>
            <person name="Sitrit Y."/>
            <person name="Stielow J.B."/>
            <person name="Szollosi G."/>
            <person name="Zifcakova L."/>
            <person name="Stursova M."/>
            <person name="Spatafora J.W."/>
            <person name="Tedersoo L."/>
            <person name="Vaario L.M."/>
            <person name="Yamada A."/>
            <person name="Yan M."/>
            <person name="Wang P."/>
            <person name="Xu J."/>
            <person name="Bruns T."/>
            <person name="Baldrian P."/>
            <person name="Vilgalys R."/>
            <person name="Dunand C."/>
            <person name="Henrissat B."/>
            <person name="Grigoriev I.V."/>
            <person name="Hibbett D."/>
            <person name="Nagy L.G."/>
            <person name="Martin F.M."/>
        </authorList>
    </citation>
    <scope>NUCLEOTIDE SEQUENCE</scope>
    <source>
        <strain evidence="1">P2</strain>
    </source>
</reference>
<proteinExistence type="predicted"/>
<dbReference type="EMBL" id="MU118063">
    <property type="protein sequence ID" value="KAF9646274.1"/>
    <property type="molecule type" value="Genomic_DNA"/>
</dbReference>
<reference evidence="1" key="1">
    <citation type="submission" date="2019-10" db="EMBL/GenBank/DDBJ databases">
        <authorList>
            <consortium name="DOE Joint Genome Institute"/>
            <person name="Kuo A."/>
            <person name="Miyauchi S."/>
            <person name="Kiss E."/>
            <person name="Drula E."/>
            <person name="Kohler A."/>
            <person name="Sanchez-Garcia M."/>
            <person name="Andreopoulos B."/>
            <person name="Barry K.W."/>
            <person name="Bonito G."/>
            <person name="Buee M."/>
            <person name="Carver A."/>
            <person name="Chen C."/>
            <person name="Cichocki N."/>
            <person name="Clum A."/>
            <person name="Culley D."/>
            <person name="Crous P.W."/>
            <person name="Fauchery L."/>
            <person name="Girlanda M."/>
            <person name="Hayes R."/>
            <person name="Keri Z."/>
            <person name="Labutti K."/>
            <person name="Lipzen A."/>
            <person name="Lombard V."/>
            <person name="Magnuson J."/>
            <person name="Maillard F."/>
            <person name="Morin E."/>
            <person name="Murat C."/>
            <person name="Nolan M."/>
            <person name="Ohm R."/>
            <person name="Pangilinan J."/>
            <person name="Pereira M."/>
            <person name="Perotto S."/>
            <person name="Peter M."/>
            <person name="Riley R."/>
            <person name="Sitrit Y."/>
            <person name="Stielow B."/>
            <person name="Szollosi G."/>
            <person name="Zifcakova L."/>
            <person name="Stursova M."/>
            <person name="Spatafora J.W."/>
            <person name="Tedersoo L."/>
            <person name="Vaario L.-M."/>
            <person name="Yamada A."/>
            <person name="Yan M."/>
            <person name="Wang P."/>
            <person name="Xu J."/>
            <person name="Bruns T."/>
            <person name="Baldrian P."/>
            <person name="Vilgalys R."/>
            <person name="Henrissat B."/>
            <person name="Grigoriev I.V."/>
            <person name="Hibbett D."/>
            <person name="Nagy L.G."/>
            <person name="Martin F.M."/>
        </authorList>
    </citation>
    <scope>NUCLEOTIDE SEQUENCE</scope>
    <source>
        <strain evidence="1">P2</strain>
    </source>
</reference>
<comment type="caution">
    <text evidence="1">The sequence shown here is derived from an EMBL/GenBank/DDBJ whole genome shotgun (WGS) entry which is preliminary data.</text>
</comment>
<dbReference type="Proteomes" id="UP000886501">
    <property type="component" value="Unassembled WGS sequence"/>
</dbReference>
<organism evidence="1 2">
    <name type="scientific">Thelephora ganbajun</name>
    <name type="common">Ganba fungus</name>
    <dbReference type="NCBI Taxonomy" id="370292"/>
    <lineage>
        <taxon>Eukaryota</taxon>
        <taxon>Fungi</taxon>
        <taxon>Dikarya</taxon>
        <taxon>Basidiomycota</taxon>
        <taxon>Agaricomycotina</taxon>
        <taxon>Agaricomycetes</taxon>
        <taxon>Thelephorales</taxon>
        <taxon>Thelephoraceae</taxon>
        <taxon>Thelephora</taxon>
    </lineage>
</organism>